<name>A0A368Q7S4_SETIT</name>
<gene>
    <name evidence="1" type="ORF">SETIT_2G383700v2</name>
</gene>
<accession>A0A368Q7S4</accession>
<dbReference type="AlphaFoldDB" id="A0A368Q7S4"/>
<reference evidence="1" key="1">
    <citation type="journal article" date="2012" name="Nat. Biotechnol.">
        <title>Reference genome sequence of the model plant Setaria.</title>
        <authorList>
            <person name="Bennetzen J.L."/>
            <person name="Schmutz J."/>
            <person name="Wang H."/>
            <person name="Percifield R."/>
            <person name="Hawkins J."/>
            <person name="Pontaroli A.C."/>
            <person name="Estep M."/>
            <person name="Feng L."/>
            <person name="Vaughn J.N."/>
            <person name="Grimwood J."/>
            <person name="Jenkins J."/>
            <person name="Barry K."/>
            <person name="Lindquist E."/>
            <person name="Hellsten U."/>
            <person name="Deshpande S."/>
            <person name="Wang X."/>
            <person name="Wu X."/>
            <person name="Mitros T."/>
            <person name="Triplett J."/>
            <person name="Yang X."/>
            <person name="Ye C.Y."/>
            <person name="Mauro-Herrera M."/>
            <person name="Wang L."/>
            <person name="Li P."/>
            <person name="Sharma M."/>
            <person name="Sharma R."/>
            <person name="Ronald P.C."/>
            <person name="Panaud O."/>
            <person name="Kellogg E.A."/>
            <person name="Brutnell T.P."/>
            <person name="Doust A.N."/>
            <person name="Tuskan G.A."/>
            <person name="Rokhsar D."/>
            <person name="Devos K.M."/>
        </authorList>
    </citation>
    <scope>NUCLEOTIDE SEQUENCE [LARGE SCALE GENOMIC DNA]</scope>
    <source>
        <strain evidence="1">Yugu1</strain>
    </source>
</reference>
<protein>
    <submittedName>
        <fullName evidence="1">Uncharacterized protein</fullName>
    </submittedName>
</protein>
<evidence type="ECO:0000313" key="1">
    <source>
        <dbReference type="EMBL" id="RCV13902.1"/>
    </source>
</evidence>
<reference evidence="1" key="2">
    <citation type="submission" date="2015-07" db="EMBL/GenBank/DDBJ databases">
        <authorList>
            <person name="Noorani M."/>
        </authorList>
    </citation>
    <scope>NUCLEOTIDE SEQUENCE</scope>
    <source>
        <strain evidence="1">Yugu1</strain>
    </source>
</reference>
<sequence>MLQRMQAYSLCYTLLLRSHITLHDALSRGQYEHDVMALFSSWMLLLFSTPCLSSLLRRQQLGLIDFLSFFGRINKGNSS</sequence>
<organism evidence="1">
    <name type="scientific">Setaria italica</name>
    <name type="common">Foxtail millet</name>
    <name type="synonym">Panicum italicum</name>
    <dbReference type="NCBI Taxonomy" id="4555"/>
    <lineage>
        <taxon>Eukaryota</taxon>
        <taxon>Viridiplantae</taxon>
        <taxon>Streptophyta</taxon>
        <taxon>Embryophyta</taxon>
        <taxon>Tracheophyta</taxon>
        <taxon>Spermatophyta</taxon>
        <taxon>Magnoliopsida</taxon>
        <taxon>Liliopsida</taxon>
        <taxon>Poales</taxon>
        <taxon>Poaceae</taxon>
        <taxon>PACMAD clade</taxon>
        <taxon>Panicoideae</taxon>
        <taxon>Panicodae</taxon>
        <taxon>Paniceae</taxon>
        <taxon>Cenchrinae</taxon>
        <taxon>Setaria</taxon>
    </lineage>
</organism>
<proteinExistence type="predicted"/>
<dbReference type="EMBL" id="CM003529">
    <property type="protein sequence ID" value="RCV13902.1"/>
    <property type="molecule type" value="Genomic_DNA"/>
</dbReference>